<dbReference type="EMBL" id="CP039353">
    <property type="protein sequence ID" value="QCE06995.1"/>
    <property type="molecule type" value="Genomic_DNA"/>
</dbReference>
<evidence type="ECO:0000256" key="1">
    <source>
        <dbReference type="SAM" id="MobiDB-lite"/>
    </source>
</evidence>
<sequence>MLVSSAIPSHNSKDAIPSHNSRNAMCLPYIPSHNSRDIVPSHNSRDIVPSHNSKNTPASRSLRYHPKPCRTHTSKVYNHSALALSPDATLEPPGESQFQTTWGTFLPPGARRLKVY</sequence>
<gene>
    <name evidence="2" type="ORF">DEO72_LG9g2010</name>
</gene>
<organism evidence="2 3">
    <name type="scientific">Vigna unguiculata</name>
    <name type="common">Cowpea</name>
    <dbReference type="NCBI Taxonomy" id="3917"/>
    <lineage>
        <taxon>Eukaryota</taxon>
        <taxon>Viridiplantae</taxon>
        <taxon>Streptophyta</taxon>
        <taxon>Embryophyta</taxon>
        <taxon>Tracheophyta</taxon>
        <taxon>Spermatophyta</taxon>
        <taxon>Magnoliopsida</taxon>
        <taxon>eudicotyledons</taxon>
        <taxon>Gunneridae</taxon>
        <taxon>Pentapetalae</taxon>
        <taxon>rosids</taxon>
        <taxon>fabids</taxon>
        <taxon>Fabales</taxon>
        <taxon>Fabaceae</taxon>
        <taxon>Papilionoideae</taxon>
        <taxon>50 kb inversion clade</taxon>
        <taxon>NPAAA clade</taxon>
        <taxon>indigoferoid/millettioid clade</taxon>
        <taxon>Phaseoleae</taxon>
        <taxon>Vigna</taxon>
    </lineage>
</organism>
<accession>A0A4D6N4G8</accession>
<protein>
    <submittedName>
        <fullName evidence="2">Uncharacterized protein</fullName>
    </submittedName>
</protein>
<reference evidence="2 3" key="1">
    <citation type="submission" date="2019-04" db="EMBL/GenBank/DDBJ databases">
        <title>An improved genome assembly and genetic linkage map for asparagus bean, Vigna unguiculata ssp. sesquipedialis.</title>
        <authorList>
            <person name="Xia Q."/>
            <person name="Zhang R."/>
            <person name="Dong Y."/>
        </authorList>
    </citation>
    <scope>NUCLEOTIDE SEQUENCE [LARGE SCALE GENOMIC DNA]</scope>
    <source>
        <tissue evidence="2">Leaf</tissue>
    </source>
</reference>
<evidence type="ECO:0000313" key="3">
    <source>
        <dbReference type="Proteomes" id="UP000501690"/>
    </source>
</evidence>
<feature type="compositionally biased region" description="Polar residues" evidence="1">
    <location>
        <begin position="1"/>
        <end position="10"/>
    </location>
</feature>
<dbReference type="Proteomes" id="UP000501690">
    <property type="component" value="Linkage Group LG9"/>
</dbReference>
<name>A0A4D6N4G8_VIGUN</name>
<feature type="region of interest" description="Disordered" evidence="1">
    <location>
        <begin position="1"/>
        <end position="71"/>
    </location>
</feature>
<dbReference type="AlphaFoldDB" id="A0A4D6N4G8"/>
<proteinExistence type="predicted"/>
<feature type="compositionally biased region" description="Polar residues" evidence="1">
    <location>
        <begin position="50"/>
        <end position="59"/>
    </location>
</feature>
<feature type="compositionally biased region" description="Basic residues" evidence="1">
    <location>
        <begin position="62"/>
        <end position="71"/>
    </location>
</feature>
<keyword evidence="3" id="KW-1185">Reference proteome</keyword>
<evidence type="ECO:0000313" key="2">
    <source>
        <dbReference type="EMBL" id="QCE06995.1"/>
    </source>
</evidence>